<gene>
    <name evidence="2" type="ORF">OOZ53_21855</name>
</gene>
<keyword evidence="3" id="KW-1185">Reference proteome</keyword>
<sequence>MPHIALRDAPIGSETSTIKQVAINSAGAIEQVLKFVATWAGSDPEAVNVAPNLDFIDRSLSPQEIVGLVQGWQSGAYSKQTLFDNLQRGEIISDDVTFEEEEDRIAEDPSLIPPPTNDGAADLGNGAAADDDDNTDE</sequence>
<protein>
    <recommendedName>
        <fullName evidence="4">DUF4055 domain-containing protein</fullName>
    </recommendedName>
</protein>
<dbReference type="EMBL" id="JAPJZH010000018">
    <property type="protein sequence ID" value="MDA4848018.1"/>
    <property type="molecule type" value="Genomic_DNA"/>
</dbReference>
<evidence type="ECO:0000313" key="2">
    <source>
        <dbReference type="EMBL" id="MDA4848018.1"/>
    </source>
</evidence>
<proteinExistence type="predicted"/>
<organism evidence="2 3">
    <name type="scientific">Hoeflea poritis</name>
    <dbReference type="NCBI Taxonomy" id="2993659"/>
    <lineage>
        <taxon>Bacteria</taxon>
        <taxon>Pseudomonadati</taxon>
        <taxon>Pseudomonadota</taxon>
        <taxon>Alphaproteobacteria</taxon>
        <taxon>Hyphomicrobiales</taxon>
        <taxon>Rhizobiaceae</taxon>
        <taxon>Hoeflea</taxon>
    </lineage>
</organism>
<name>A0ABT4VVL1_9HYPH</name>
<evidence type="ECO:0000313" key="3">
    <source>
        <dbReference type="Proteomes" id="UP001148313"/>
    </source>
</evidence>
<feature type="region of interest" description="Disordered" evidence="1">
    <location>
        <begin position="99"/>
        <end position="137"/>
    </location>
</feature>
<comment type="caution">
    <text evidence="2">The sequence shown here is derived from an EMBL/GenBank/DDBJ whole genome shotgun (WGS) entry which is preliminary data.</text>
</comment>
<reference evidence="2" key="1">
    <citation type="submission" date="2022-11" db="EMBL/GenBank/DDBJ databases">
        <title>Hoeflea poritis sp. nov., isolated from scleractinian coral Porites lutea.</title>
        <authorList>
            <person name="Zhang G."/>
            <person name="Wei Q."/>
            <person name="Cai L."/>
        </authorList>
    </citation>
    <scope>NUCLEOTIDE SEQUENCE</scope>
    <source>
        <strain evidence="2">E7-10</strain>
    </source>
</reference>
<dbReference type="Proteomes" id="UP001148313">
    <property type="component" value="Unassembled WGS sequence"/>
</dbReference>
<evidence type="ECO:0000256" key="1">
    <source>
        <dbReference type="SAM" id="MobiDB-lite"/>
    </source>
</evidence>
<accession>A0ABT4VVL1</accession>
<feature type="compositionally biased region" description="Low complexity" evidence="1">
    <location>
        <begin position="117"/>
        <end position="128"/>
    </location>
</feature>
<evidence type="ECO:0008006" key="4">
    <source>
        <dbReference type="Google" id="ProtNLM"/>
    </source>
</evidence>
<dbReference type="RefSeq" id="WP_271091863.1">
    <property type="nucleotide sequence ID" value="NZ_JAPJZH010000018.1"/>
</dbReference>